<sequence length="124" mass="13853">MDKIKAFIEYSVKMKQEILEAKQLENELYLFQSNSYSAFLQSELEKRAEAVGIKNIMDGSNGLTVHLNNETFHTLDFQNIMVTTSCTNGVSWTHFKVAEGGVIFTACQETKNASAYAAPALYAN</sequence>
<keyword evidence="2" id="KW-1185">Reference proteome</keyword>
<dbReference type="RefSeq" id="WP_369595727.1">
    <property type="nucleotide sequence ID" value="NZ_CP045835.1"/>
</dbReference>
<proteinExistence type="predicted"/>
<protein>
    <recommendedName>
        <fullName evidence="3">Competence protein ComK</fullName>
    </recommendedName>
</protein>
<dbReference type="Proteomes" id="UP000373269">
    <property type="component" value="Chromosome"/>
</dbReference>
<accession>A0ABX6DAR2</accession>
<name>A0ABX6DAR2_9BACI</name>
<evidence type="ECO:0000313" key="2">
    <source>
        <dbReference type="Proteomes" id="UP000373269"/>
    </source>
</evidence>
<reference evidence="1 2" key="1">
    <citation type="submission" date="2019-11" db="EMBL/GenBank/DDBJ databases">
        <title>Whole Genome Sequencing and Comparative Genomic Analyses of Lysinibacillus pakistanensis LZH-9, a Halotolerant Strain with Excellent COD Removal Capability.</title>
        <authorList>
            <person name="Zhou H."/>
        </authorList>
    </citation>
    <scope>NUCLEOTIDE SEQUENCE [LARGE SCALE GENOMIC DNA]</scope>
    <source>
        <strain evidence="1 2">LZH-9</strain>
    </source>
</reference>
<evidence type="ECO:0000313" key="1">
    <source>
        <dbReference type="EMBL" id="QGG51571.1"/>
    </source>
</evidence>
<evidence type="ECO:0008006" key="3">
    <source>
        <dbReference type="Google" id="ProtNLM"/>
    </source>
</evidence>
<organism evidence="1 2">
    <name type="scientific">Lysinibacillus pakistanensis</name>
    <dbReference type="NCBI Taxonomy" id="759811"/>
    <lineage>
        <taxon>Bacteria</taxon>
        <taxon>Bacillati</taxon>
        <taxon>Bacillota</taxon>
        <taxon>Bacilli</taxon>
        <taxon>Bacillales</taxon>
        <taxon>Bacillaceae</taxon>
        <taxon>Lysinibacillus</taxon>
    </lineage>
</organism>
<dbReference type="EMBL" id="CP045835">
    <property type="protein sequence ID" value="QGG51571.1"/>
    <property type="molecule type" value="Genomic_DNA"/>
</dbReference>
<gene>
    <name evidence="1" type="ORF">GDS87_11700</name>
</gene>